<proteinExistence type="predicted"/>
<dbReference type="Proteomes" id="UP000823990">
    <property type="component" value="Unassembled WGS sequence"/>
</dbReference>
<accession>A0A9D1Q159</accession>
<comment type="caution">
    <text evidence="1">The sequence shown here is derived from an EMBL/GenBank/DDBJ whole genome shotgun (WGS) entry which is preliminary data.</text>
</comment>
<reference evidence="1" key="2">
    <citation type="submission" date="2021-04" db="EMBL/GenBank/DDBJ databases">
        <authorList>
            <person name="Gilroy R."/>
        </authorList>
    </citation>
    <scope>NUCLEOTIDE SEQUENCE</scope>
    <source>
        <strain evidence="1">12435</strain>
    </source>
</reference>
<dbReference type="AlphaFoldDB" id="A0A9D1Q159"/>
<gene>
    <name evidence="1" type="ORF">H9892_05785</name>
</gene>
<evidence type="ECO:0000313" key="1">
    <source>
        <dbReference type="EMBL" id="HIW02831.1"/>
    </source>
</evidence>
<sequence length="48" mass="5242">MSEKIYKTGMTPGSGTYDCTNCHTKVHLGSGDTMPPCPKCTNNEFTKE</sequence>
<name>A0A9D1Q159_9FIRM</name>
<dbReference type="Pfam" id="PF07295">
    <property type="entry name" value="DUF1451"/>
    <property type="match status" value="1"/>
</dbReference>
<reference evidence="1" key="1">
    <citation type="journal article" date="2021" name="PeerJ">
        <title>Extensive microbial diversity within the chicken gut microbiome revealed by metagenomics and culture.</title>
        <authorList>
            <person name="Gilroy R."/>
            <person name="Ravi A."/>
            <person name="Getino M."/>
            <person name="Pursley I."/>
            <person name="Horton D.L."/>
            <person name="Alikhan N.F."/>
            <person name="Baker D."/>
            <person name="Gharbi K."/>
            <person name="Hall N."/>
            <person name="Watson M."/>
            <person name="Adriaenssens E.M."/>
            <person name="Foster-Nyarko E."/>
            <person name="Jarju S."/>
            <person name="Secka A."/>
            <person name="Antonio M."/>
            <person name="Oren A."/>
            <person name="Chaudhuri R.R."/>
            <person name="La Ragione R."/>
            <person name="Hildebrand F."/>
            <person name="Pallen M.J."/>
        </authorList>
    </citation>
    <scope>NUCLEOTIDE SEQUENCE</scope>
    <source>
        <strain evidence="1">12435</strain>
    </source>
</reference>
<organism evidence="1 2">
    <name type="scientific">Candidatus Protoclostridium stercorigallinarum</name>
    <dbReference type="NCBI Taxonomy" id="2838741"/>
    <lineage>
        <taxon>Bacteria</taxon>
        <taxon>Bacillati</taxon>
        <taxon>Bacillota</taxon>
        <taxon>Clostridia</taxon>
        <taxon>Candidatus Protoclostridium</taxon>
    </lineage>
</organism>
<dbReference type="InterPro" id="IPR009912">
    <property type="entry name" value="DUF1451"/>
</dbReference>
<dbReference type="EMBL" id="DXHS01000091">
    <property type="protein sequence ID" value="HIW02831.1"/>
    <property type="molecule type" value="Genomic_DNA"/>
</dbReference>
<protein>
    <submittedName>
        <fullName evidence="1">Zinc ribbon-containing protein</fullName>
    </submittedName>
</protein>
<evidence type="ECO:0000313" key="2">
    <source>
        <dbReference type="Proteomes" id="UP000823990"/>
    </source>
</evidence>